<feature type="coiled-coil region" evidence="1">
    <location>
        <begin position="7"/>
        <end position="55"/>
    </location>
</feature>
<dbReference type="InterPro" id="IPR038444">
    <property type="entry name" value="DUF465_sf"/>
</dbReference>
<dbReference type="OrthoDB" id="7362854at2"/>
<dbReference type="Gene3D" id="6.10.280.50">
    <property type="match status" value="1"/>
</dbReference>
<dbReference type="AlphaFoldDB" id="A0A1W6NX11"/>
<dbReference type="RefSeq" id="WP_085785403.1">
    <property type="nucleotide sequence ID" value="NZ_CP019937.1"/>
</dbReference>
<dbReference type="Proteomes" id="UP000242447">
    <property type="component" value="Chromosome"/>
</dbReference>
<keyword evidence="1" id="KW-0175">Coiled coil</keyword>
<reference evidence="2 3" key="1">
    <citation type="submission" date="2017-02" db="EMBL/GenBank/DDBJ databases">
        <title>Ketogulonicigenium robustum SPU B003 Genome sequencing and assembly.</title>
        <authorList>
            <person name="Li Y."/>
            <person name="Liu L."/>
            <person name="Wang C."/>
            <person name="Zhang M."/>
            <person name="Zhang T."/>
            <person name="Zhang Y."/>
        </authorList>
    </citation>
    <scope>NUCLEOTIDE SEQUENCE [LARGE SCALE GENOMIC DNA]</scope>
    <source>
        <strain evidence="2 3">SPU_B003</strain>
    </source>
</reference>
<evidence type="ECO:0000313" key="3">
    <source>
        <dbReference type="Proteomes" id="UP000242447"/>
    </source>
</evidence>
<proteinExistence type="predicted"/>
<dbReference type="EMBL" id="CP019937">
    <property type="protein sequence ID" value="ARO13731.1"/>
    <property type="molecule type" value="Genomic_DNA"/>
</dbReference>
<protein>
    <recommendedName>
        <fullName evidence="4">DUF465 domain-containing protein</fullName>
    </recommendedName>
</protein>
<accession>A0A1W6NX11</accession>
<evidence type="ECO:0008006" key="4">
    <source>
        <dbReference type="Google" id="ProtNLM"/>
    </source>
</evidence>
<dbReference type="KEGG" id="kro:BVG79_00375"/>
<dbReference type="InterPro" id="IPR007420">
    <property type="entry name" value="DUF465"/>
</dbReference>
<sequence>MAVSAHIEELRRKHKVLSETVEAEQKKPAPDGMAIARLKKQKLFLKEEIGRLQLQ</sequence>
<evidence type="ECO:0000313" key="2">
    <source>
        <dbReference type="EMBL" id="ARO13731.1"/>
    </source>
</evidence>
<name>A0A1W6NX11_9RHOB</name>
<dbReference type="Pfam" id="PF04325">
    <property type="entry name" value="DUF465"/>
    <property type="match status" value="1"/>
</dbReference>
<dbReference type="STRING" id="92947.BVG79_00375"/>
<gene>
    <name evidence="2" type="ORF">BVG79_00375</name>
</gene>
<evidence type="ECO:0000256" key="1">
    <source>
        <dbReference type="SAM" id="Coils"/>
    </source>
</evidence>
<organism evidence="2 3">
    <name type="scientific">Ketogulonicigenium robustum</name>
    <dbReference type="NCBI Taxonomy" id="92947"/>
    <lineage>
        <taxon>Bacteria</taxon>
        <taxon>Pseudomonadati</taxon>
        <taxon>Pseudomonadota</taxon>
        <taxon>Alphaproteobacteria</taxon>
        <taxon>Rhodobacterales</taxon>
        <taxon>Roseobacteraceae</taxon>
        <taxon>Ketogulonicigenium</taxon>
    </lineage>
</organism>
<keyword evidence="3" id="KW-1185">Reference proteome</keyword>